<comment type="caution">
    <text evidence="2">The sequence shown here is derived from an EMBL/GenBank/DDBJ whole genome shotgun (WGS) entry which is preliminary data.</text>
</comment>
<name>A0A2M9CQL0_9CELL</name>
<keyword evidence="3" id="KW-1185">Reference proteome</keyword>
<sequence length="113" mass="12529">MRRLVWVGVGVGLTVVVVVQGRRLVARYAPEALVERAADSVDAAGARGLEFVRVFRDEFSRARAAREVELRAALLAEGQPHPDEVRAARRRAREQGPADDVPDDEELLGYSFF</sequence>
<reference evidence="2 3" key="1">
    <citation type="submission" date="2017-11" db="EMBL/GenBank/DDBJ databases">
        <title>Genomic Encyclopedia of Archaeal and Bacterial Type Strains, Phase II (KMG-II): From Individual Species to Whole Genera.</title>
        <authorList>
            <person name="Goeker M."/>
        </authorList>
    </citation>
    <scope>NUCLEOTIDE SEQUENCE [LARGE SCALE GENOMIC DNA]</scope>
    <source>
        <strain evidence="2 3">DSM 25478</strain>
    </source>
</reference>
<dbReference type="EMBL" id="PGFE01000002">
    <property type="protein sequence ID" value="PJJ74179.1"/>
    <property type="molecule type" value="Genomic_DNA"/>
</dbReference>
<dbReference type="OrthoDB" id="5147957at2"/>
<evidence type="ECO:0000313" key="2">
    <source>
        <dbReference type="EMBL" id="PJJ74179.1"/>
    </source>
</evidence>
<evidence type="ECO:0000256" key="1">
    <source>
        <dbReference type="SAM" id="MobiDB-lite"/>
    </source>
</evidence>
<dbReference type="AlphaFoldDB" id="A0A2M9CQL0"/>
<evidence type="ECO:0000313" key="3">
    <source>
        <dbReference type="Proteomes" id="UP000231693"/>
    </source>
</evidence>
<organism evidence="2 3">
    <name type="scientific">Sediminihabitans luteus</name>
    <dbReference type="NCBI Taxonomy" id="1138585"/>
    <lineage>
        <taxon>Bacteria</taxon>
        <taxon>Bacillati</taxon>
        <taxon>Actinomycetota</taxon>
        <taxon>Actinomycetes</taxon>
        <taxon>Micrococcales</taxon>
        <taxon>Cellulomonadaceae</taxon>
        <taxon>Sediminihabitans</taxon>
    </lineage>
</organism>
<accession>A0A2M9CQL0</accession>
<dbReference type="Pfam" id="PF19664">
    <property type="entry name" value="DUF6167"/>
    <property type="match status" value="1"/>
</dbReference>
<gene>
    <name evidence="2" type="ORF">CLV28_1673</name>
</gene>
<dbReference type="Proteomes" id="UP000231693">
    <property type="component" value="Unassembled WGS sequence"/>
</dbReference>
<proteinExistence type="predicted"/>
<dbReference type="RefSeq" id="WP_100422820.1">
    <property type="nucleotide sequence ID" value="NZ_BOOX01000006.1"/>
</dbReference>
<dbReference type="InterPro" id="IPR046165">
    <property type="entry name" value="DUF6167"/>
</dbReference>
<feature type="region of interest" description="Disordered" evidence="1">
    <location>
        <begin position="81"/>
        <end position="113"/>
    </location>
</feature>
<protein>
    <submittedName>
        <fullName evidence="2">Uncharacterized protein</fullName>
    </submittedName>
</protein>